<comment type="caution">
    <text evidence="2">The sequence shown here is derived from an EMBL/GenBank/DDBJ whole genome shotgun (WGS) entry which is preliminary data.</text>
</comment>
<dbReference type="EMBL" id="JAOXML010000023">
    <property type="protein sequence ID" value="MCV4379160.1"/>
    <property type="molecule type" value="Genomic_DNA"/>
</dbReference>
<sequence>MNNTITPLATSLNVNTPDLPVMSSSLENMRKNLVRADVLYAKTLYLPNLYTRVQRLTGAMFVEQQRLGESCMRLKIDIESRIKRLRNYDRELDNTTDQDEIKDIQDERKSALSDAATTAGNELTRQVHALVDLKESVNRQQTKEFQESLEQDVVKATARIDDSNARIAVIQEERRVLTEAIDAIESKGFTNIAKDTLLTGEKILALGMQPPQIAVITLAIEQMKATLEYGGEGINFIALLKRRDTLRERMDKLYEQLAQTEKGKLALTQRIELITCFHAMDDQRNLYVEQYQKVSQTIESFIALNQTVAPDDKQRSARFISSGLQMISYLQPIR</sequence>
<reference evidence="2 3" key="1">
    <citation type="submission" date="2022-10" db="EMBL/GenBank/DDBJ databases">
        <title>Characterization of Pseudomonas capsici strains from pepper and tomato in Georgia.</title>
        <authorList>
            <person name="Zhao M."/>
            <person name="Dutta B."/>
        </authorList>
    </citation>
    <scope>NUCLEOTIDE SEQUENCE [LARGE SCALE GENOMIC DNA]</scope>
    <source>
        <strain evidence="2 3">Pc20-5</strain>
    </source>
</reference>
<keyword evidence="3" id="KW-1185">Reference proteome</keyword>
<feature type="coiled-coil region" evidence="1">
    <location>
        <begin position="146"/>
        <end position="187"/>
    </location>
</feature>
<dbReference type="Proteomes" id="UP001207294">
    <property type="component" value="Unassembled WGS sequence"/>
</dbReference>
<evidence type="ECO:0000313" key="2">
    <source>
        <dbReference type="EMBL" id="MCV4379160.1"/>
    </source>
</evidence>
<gene>
    <name evidence="2" type="ORF">OH718_21385</name>
</gene>
<protein>
    <submittedName>
        <fullName evidence="2">Alpha-xenorhabdolysin family binary toxin subunit B</fullName>
    </submittedName>
</protein>
<name>A0ABT3C222_9PSED</name>
<dbReference type="RefSeq" id="WP_117185930.1">
    <property type="nucleotide sequence ID" value="NZ_JAFGZD010000022.1"/>
</dbReference>
<keyword evidence="1" id="KW-0175">Coiled coil</keyword>
<evidence type="ECO:0000313" key="3">
    <source>
        <dbReference type="Proteomes" id="UP001207294"/>
    </source>
</evidence>
<dbReference type="GeneID" id="93563681"/>
<evidence type="ECO:0000256" key="1">
    <source>
        <dbReference type="SAM" id="Coils"/>
    </source>
</evidence>
<dbReference type="NCBIfam" id="NF033927">
    <property type="entry name" value="alph_xenorhab_B"/>
    <property type="match status" value="1"/>
</dbReference>
<proteinExistence type="predicted"/>
<organism evidence="2 3">
    <name type="scientific">Pseudomonas capsici</name>
    <dbReference type="NCBI Taxonomy" id="2810614"/>
    <lineage>
        <taxon>Bacteria</taxon>
        <taxon>Pseudomonadati</taxon>
        <taxon>Pseudomonadota</taxon>
        <taxon>Gammaproteobacteria</taxon>
        <taxon>Pseudomonadales</taxon>
        <taxon>Pseudomonadaceae</taxon>
        <taxon>Pseudomonas</taxon>
    </lineage>
</organism>
<dbReference type="InterPro" id="IPR047760">
    <property type="entry name" value="XaxB-like"/>
</dbReference>
<accession>A0ABT3C222</accession>